<name>A0ABY8GBL9_9GAMM</name>
<evidence type="ECO:0000313" key="1">
    <source>
        <dbReference type="EMBL" id="WFN57368.1"/>
    </source>
</evidence>
<dbReference type="RefSeq" id="WP_238553314.1">
    <property type="nucleotide sequence ID" value="NZ_CP114280.1"/>
</dbReference>
<evidence type="ECO:0000313" key="2">
    <source>
        <dbReference type="Proteomes" id="UP001219630"/>
    </source>
</evidence>
<proteinExistence type="predicted"/>
<sequence>MAVYQISYDLQKKIITLRVTTELNPAEPNANSMTLHGSLSLTKLLRKFAGLFWLW</sequence>
<organism evidence="1 2">
    <name type="scientific">Dickeya lacustris</name>
    <dbReference type="NCBI Taxonomy" id="2259638"/>
    <lineage>
        <taxon>Bacteria</taxon>
        <taxon>Pseudomonadati</taxon>
        <taxon>Pseudomonadota</taxon>
        <taxon>Gammaproteobacteria</taxon>
        <taxon>Enterobacterales</taxon>
        <taxon>Pectobacteriaceae</taxon>
        <taxon>Dickeya</taxon>
    </lineage>
</organism>
<keyword evidence="2" id="KW-1185">Reference proteome</keyword>
<dbReference type="Proteomes" id="UP001219630">
    <property type="component" value="Chromosome"/>
</dbReference>
<reference evidence="1 2" key="1">
    <citation type="submission" date="2022-12" db="EMBL/GenBank/DDBJ databases">
        <title>Complete genome sequencing of Dickeya lacustris type strain LMG30899.</title>
        <authorList>
            <person name="Dobhal S."/>
            <person name="Arizala D."/>
            <person name="Arif M."/>
        </authorList>
    </citation>
    <scope>NUCLEOTIDE SEQUENCE [LARGE SCALE GENOMIC DNA]</scope>
    <source>
        <strain evidence="1 2">LMG30899</strain>
    </source>
</reference>
<dbReference type="EMBL" id="CP114280">
    <property type="protein sequence ID" value="WFN57368.1"/>
    <property type="molecule type" value="Genomic_DNA"/>
</dbReference>
<accession>A0ABY8GBL9</accession>
<protein>
    <submittedName>
        <fullName evidence="1">Uncharacterized protein</fullName>
    </submittedName>
</protein>
<gene>
    <name evidence="1" type="ORF">O1Q98_09350</name>
</gene>